<dbReference type="Proteomes" id="UP001153148">
    <property type="component" value="Unassembled WGS sequence"/>
</dbReference>
<organism evidence="9 10">
    <name type="scientific">Timema podura</name>
    <name type="common">Walking stick</name>
    <dbReference type="NCBI Taxonomy" id="61482"/>
    <lineage>
        <taxon>Eukaryota</taxon>
        <taxon>Metazoa</taxon>
        <taxon>Ecdysozoa</taxon>
        <taxon>Arthropoda</taxon>
        <taxon>Hexapoda</taxon>
        <taxon>Insecta</taxon>
        <taxon>Pterygota</taxon>
        <taxon>Neoptera</taxon>
        <taxon>Polyneoptera</taxon>
        <taxon>Phasmatodea</taxon>
        <taxon>Timematodea</taxon>
        <taxon>Timematoidea</taxon>
        <taxon>Timematidae</taxon>
        <taxon>Timema</taxon>
    </lineage>
</organism>
<dbReference type="InterPro" id="IPR043151">
    <property type="entry name" value="BAH_sf"/>
</dbReference>
<feature type="region of interest" description="Disordered" evidence="7">
    <location>
        <begin position="196"/>
        <end position="227"/>
    </location>
</feature>
<evidence type="ECO:0000256" key="6">
    <source>
        <dbReference type="ARBA" id="ARBA00023242"/>
    </source>
</evidence>
<comment type="caution">
    <text evidence="9">The sequence shown here is derived from an EMBL/GenBank/DDBJ whole genome shotgun (WGS) entry which is preliminary data.</text>
</comment>
<gene>
    <name evidence="9" type="ORF">TPAB3V08_LOCUS6984</name>
</gene>
<evidence type="ECO:0000313" key="10">
    <source>
        <dbReference type="Proteomes" id="UP001153148"/>
    </source>
</evidence>
<proteinExistence type="predicted"/>
<sequence>MVEFVDQKEGLGHEASGESMSFNQQVYHVSDFVYAEPKERGMEPSIIHIERLWNNQEGQQMMYGNVFFRPNETYHVTTRKFLEKSVNTRNIIKRASVATWYKALLSQKTRLKCSRVISTRLLHMEQVLGKCCVLHVKDYVCSKPEGFLEKDVYVCESRYSSRARAFKKIKHRILLSVRELGRLNIEEVNPHLRKGRVDNHLGKTTPSSPDRDSNLNLPVLDNRAQHD</sequence>
<keyword evidence="6" id="KW-0539">Nucleus</keyword>
<evidence type="ECO:0000256" key="1">
    <source>
        <dbReference type="ARBA" id="ARBA00004123"/>
    </source>
</evidence>
<dbReference type="EMBL" id="CAJPIN010011226">
    <property type="protein sequence ID" value="CAG2060026.1"/>
    <property type="molecule type" value="Genomic_DNA"/>
</dbReference>
<evidence type="ECO:0000256" key="7">
    <source>
        <dbReference type="SAM" id="MobiDB-lite"/>
    </source>
</evidence>
<dbReference type="PANTHER" id="PTHR16062:SF19">
    <property type="entry name" value="PROTEIN POLYBROMO-1"/>
    <property type="match status" value="1"/>
</dbReference>
<keyword evidence="5" id="KW-0804">Transcription</keyword>
<dbReference type="PANTHER" id="PTHR16062">
    <property type="entry name" value="SWI/SNF-RELATED"/>
    <property type="match status" value="1"/>
</dbReference>
<evidence type="ECO:0000313" key="9">
    <source>
        <dbReference type="EMBL" id="CAG2060026.1"/>
    </source>
</evidence>
<reference evidence="9" key="1">
    <citation type="submission" date="2021-03" db="EMBL/GenBank/DDBJ databases">
        <authorList>
            <person name="Tran Van P."/>
        </authorList>
    </citation>
    <scope>NUCLEOTIDE SEQUENCE</scope>
</reference>
<dbReference type="PROSITE" id="PS51038">
    <property type="entry name" value="BAH"/>
    <property type="match status" value="1"/>
</dbReference>
<dbReference type="InterPro" id="IPR001025">
    <property type="entry name" value="BAH_dom"/>
</dbReference>
<keyword evidence="3" id="KW-0156">Chromatin regulator</keyword>
<evidence type="ECO:0000256" key="2">
    <source>
        <dbReference type="ARBA" id="ARBA00022737"/>
    </source>
</evidence>
<keyword evidence="2" id="KW-0677">Repeat</keyword>
<dbReference type="InterPro" id="IPR037382">
    <property type="entry name" value="Rsc/polybromo"/>
</dbReference>
<dbReference type="SMART" id="SM00439">
    <property type="entry name" value="BAH"/>
    <property type="match status" value="1"/>
</dbReference>
<evidence type="ECO:0000256" key="4">
    <source>
        <dbReference type="ARBA" id="ARBA00023015"/>
    </source>
</evidence>
<name>A0ABN7NW92_TIMPD</name>
<dbReference type="Gene3D" id="2.30.30.490">
    <property type="match status" value="2"/>
</dbReference>
<keyword evidence="10" id="KW-1185">Reference proteome</keyword>
<evidence type="ECO:0000256" key="3">
    <source>
        <dbReference type="ARBA" id="ARBA00022853"/>
    </source>
</evidence>
<evidence type="ECO:0000259" key="8">
    <source>
        <dbReference type="PROSITE" id="PS51038"/>
    </source>
</evidence>
<comment type="subcellular location">
    <subcellularLocation>
        <location evidence="1">Nucleus</location>
    </subcellularLocation>
</comment>
<dbReference type="Pfam" id="PF01426">
    <property type="entry name" value="BAH"/>
    <property type="match status" value="1"/>
</dbReference>
<evidence type="ECO:0000256" key="5">
    <source>
        <dbReference type="ARBA" id="ARBA00023163"/>
    </source>
</evidence>
<protein>
    <recommendedName>
        <fullName evidence="8">BAH domain-containing protein</fullName>
    </recommendedName>
</protein>
<accession>A0ABN7NW92</accession>
<feature type="domain" description="BAH" evidence="8">
    <location>
        <begin position="25"/>
        <end position="170"/>
    </location>
</feature>
<keyword evidence="4" id="KW-0805">Transcription regulation</keyword>